<accession>A0ABQ9TCM9</accession>
<proteinExistence type="predicted"/>
<evidence type="ECO:0000313" key="2">
    <source>
        <dbReference type="Proteomes" id="UP001266305"/>
    </source>
</evidence>
<feature type="non-terminal residue" evidence="1">
    <location>
        <position position="80"/>
    </location>
</feature>
<comment type="caution">
    <text evidence="1">The sequence shown here is derived from an EMBL/GenBank/DDBJ whole genome shotgun (WGS) entry which is preliminary data.</text>
</comment>
<protein>
    <submittedName>
        <fullName evidence="1">Uncharacterized protein</fullName>
    </submittedName>
</protein>
<dbReference type="Proteomes" id="UP001266305">
    <property type="component" value="Unassembled WGS sequence"/>
</dbReference>
<gene>
    <name evidence="1" type="ORF">P7K49_040489</name>
</gene>
<name>A0ABQ9TCM9_SAGOE</name>
<keyword evidence="2" id="KW-1185">Reference proteome</keyword>
<dbReference type="EMBL" id="JASSZA010000032">
    <property type="protein sequence ID" value="KAK2082503.1"/>
    <property type="molecule type" value="Genomic_DNA"/>
</dbReference>
<reference evidence="1 2" key="1">
    <citation type="submission" date="2023-05" db="EMBL/GenBank/DDBJ databases">
        <title>B98-5 Cell Line De Novo Hybrid Assembly: An Optical Mapping Approach.</title>
        <authorList>
            <person name="Kananen K."/>
            <person name="Auerbach J.A."/>
            <person name="Kautto E."/>
            <person name="Blachly J.S."/>
        </authorList>
    </citation>
    <scope>NUCLEOTIDE SEQUENCE [LARGE SCALE GENOMIC DNA]</scope>
    <source>
        <strain evidence="1">B95-8</strain>
        <tissue evidence="1">Cell line</tissue>
    </source>
</reference>
<sequence length="80" mass="8554">MAPGPKYQLWDHRAQVPALGSQGPSTSSGITGPSTCSGITGASMILQADPNLISFFPTWLISPSHLFTMAPGPKYQLWDH</sequence>
<organism evidence="1 2">
    <name type="scientific">Saguinus oedipus</name>
    <name type="common">Cotton-top tamarin</name>
    <name type="synonym">Oedipomidas oedipus</name>
    <dbReference type="NCBI Taxonomy" id="9490"/>
    <lineage>
        <taxon>Eukaryota</taxon>
        <taxon>Metazoa</taxon>
        <taxon>Chordata</taxon>
        <taxon>Craniata</taxon>
        <taxon>Vertebrata</taxon>
        <taxon>Euteleostomi</taxon>
        <taxon>Mammalia</taxon>
        <taxon>Eutheria</taxon>
        <taxon>Euarchontoglires</taxon>
        <taxon>Primates</taxon>
        <taxon>Haplorrhini</taxon>
        <taxon>Platyrrhini</taxon>
        <taxon>Cebidae</taxon>
        <taxon>Callitrichinae</taxon>
        <taxon>Saguinus</taxon>
    </lineage>
</organism>
<evidence type="ECO:0000313" key="1">
    <source>
        <dbReference type="EMBL" id="KAK2082503.1"/>
    </source>
</evidence>